<accession>A0A1H8RK05</accession>
<sequence>MTENPQTRAAAGCPMEQASETFRPFEHQGMYEFLASVRGDVPIFFAPEIDYWVVTRRADIEKIMPDADRFSAELATQPVFPWPDSVGRYLEGRNFSNEAVQVACDPPRHTRIKKSAAQFLNIRQFMSYEDAIRDLVRGYIERMRGQEEIDLVEALTYELPAQVVFLLLGVTDFDPKKIKAWGDLRLHMIWGDPNEHDLDTAARDLADFWDYTVDLVEARKVSPQDDYPSKLLALRDGDDAVLTENEIKSLIFGLLIAGHETTTNAAGNLLLELLRRPNQWQAIVDDPSRAKNAVEEGLRYVTSVVAWRRQTKEPVTVSGIDLPKGAKVLLSLASANRDPAKFDEPEMFDIRRKNAQEHMAFGRGLHHCAGAPLARLELRIILEELTTAFPEMALVDDQSINFTRTLSFRGPNQILVRPCG</sequence>
<name>A0A1H8RK05_9RHOB</name>
<keyword evidence="5 8" id="KW-0408">Iron</keyword>
<dbReference type="GO" id="GO:0005506">
    <property type="term" value="F:iron ion binding"/>
    <property type="evidence" value="ECO:0007669"/>
    <property type="project" value="InterPro"/>
</dbReference>
<keyword evidence="10" id="KW-1185">Reference proteome</keyword>
<evidence type="ECO:0000256" key="6">
    <source>
        <dbReference type="ARBA" id="ARBA00023033"/>
    </source>
</evidence>
<dbReference type="CDD" id="cd11078">
    <property type="entry name" value="CYP130-like"/>
    <property type="match status" value="1"/>
</dbReference>
<dbReference type="PANTHER" id="PTHR46696:SF6">
    <property type="entry name" value="P450, PUTATIVE (EUROFUNG)-RELATED"/>
    <property type="match status" value="1"/>
</dbReference>
<reference evidence="9 10" key="1">
    <citation type="submission" date="2016-10" db="EMBL/GenBank/DDBJ databases">
        <authorList>
            <person name="de Groot N.N."/>
        </authorList>
    </citation>
    <scope>NUCLEOTIDE SEQUENCE [LARGE SCALE GENOMIC DNA]</scope>
    <source>
        <strain evidence="9 10">DSM 27842</strain>
    </source>
</reference>
<dbReference type="EMBL" id="FODS01000009">
    <property type="protein sequence ID" value="SEO66662.1"/>
    <property type="molecule type" value="Genomic_DNA"/>
</dbReference>
<dbReference type="Proteomes" id="UP000198893">
    <property type="component" value="Unassembled WGS sequence"/>
</dbReference>
<dbReference type="FunFam" id="1.10.630.10:FF:000018">
    <property type="entry name" value="Cytochrome P450 monooxygenase"/>
    <property type="match status" value="1"/>
</dbReference>
<dbReference type="GO" id="GO:0004497">
    <property type="term" value="F:monooxygenase activity"/>
    <property type="evidence" value="ECO:0007669"/>
    <property type="project" value="UniProtKB-KW"/>
</dbReference>
<dbReference type="GO" id="GO:0016705">
    <property type="term" value="F:oxidoreductase activity, acting on paired donors, with incorporation or reduction of molecular oxygen"/>
    <property type="evidence" value="ECO:0007669"/>
    <property type="project" value="InterPro"/>
</dbReference>
<evidence type="ECO:0000256" key="4">
    <source>
        <dbReference type="ARBA" id="ARBA00023002"/>
    </source>
</evidence>
<comment type="similarity">
    <text evidence="1 8">Belongs to the cytochrome P450 family.</text>
</comment>
<dbReference type="PANTHER" id="PTHR46696">
    <property type="entry name" value="P450, PUTATIVE (EUROFUNG)-RELATED"/>
    <property type="match status" value="1"/>
</dbReference>
<evidence type="ECO:0008006" key="11">
    <source>
        <dbReference type="Google" id="ProtNLM"/>
    </source>
</evidence>
<dbReference type="OrthoDB" id="9792185at2"/>
<proteinExistence type="inferred from homology"/>
<protein>
    <recommendedName>
        <fullName evidence="11">Cytochrome P450</fullName>
    </recommendedName>
</protein>
<evidence type="ECO:0000313" key="10">
    <source>
        <dbReference type="Proteomes" id="UP000198893"/>
    </source>
</evidence>
<dbReference type="InterPro" id="IPR017972">
    <property type="entry name" value="Cyt_P450_CS"/>
</dbReference>
<dbReference type="InterPro" id="IPR001128">
    <property type="entry name" value="Cyt_P450"/>
</dbReference>
<dbReference type="InterPro" id="IPR036396">
    <property type="entry name" value="Cyt_P450_sf"/>
</dbReference>
<evidence type="ECO:0000256" key="8">
    <source>
        <dbReference type="RuleBase" id="RU000461"/>
    </source>
</evidence>
<keyword evidence="3 8" id="KW-0479">Metal-binding</keyword>
<dbReference type="GO" id="GO:0020037">
    <property type="term" value="F:heme binding"/>
    <property type="evidence" value="ECO:0007669"/>
    <property type="project" value="InterPro"/>
</dbReference>
<comment type="function">
    <text evidence="7">Cytochromes P450 are a group of heme-thiolate monooxygenases. They oxidize a variety of structurally unrelated compounds, including steroids, fatty acids, and xenobiotics.</text>
</comment>
<gene>
    <name evidence="9" type="ORF">SAMN04490248_1096</name>
</gene>
<dbReference type="STRING" id="569882.SAMN04490248_1096"/>
<keyword evidence="6 8" id="KW-0503">Monooxygenase</keyword>
<keyword evidence="4 8" id="KW-0560">Oxidoreductase</keyword>
<evidence type="ECO:0000313" key="9">
    <source>
        <dbReference type="EMBL" id="SEO66662.1"/>
    </source>
</evidence>
<keyword evidence="2 8" id="KW-0349">Heme</keyword>
<evidence type="ECO:0000256" key="1">
    <source>
        <dbReference type="ARBA" id="ARBA00010617"/>
    </source>
</evidence>
<dbReference type="PROSITE" id="PS00086">
    <property type="entry name" value="CYTOCHROME_P450"/>
    <property type="match status" value="1"/>
</dbReference>
<dbReference type="Gene3D" id="1.10.630.10">
    <property type="entry name" value="Cytochrome P450"/>
    <property type="match status" value="1"/>
</dbReference>
<dbReference type="Pfam" id="PF00067">
    <property type="entry name" value="p450"/>
    <property type="match status" value="2"/>
</dbReference>
<dbReference type="AlphaFoldDB" id="A0A1H8RK05"/>
<dbReference type="InterPro" id="IPR002397">
    <property type="entry name" value="Cyt_P450_B"/>
</dbReference>
<evidence type="ECO:0000256" key="2">
    <source>
        <dbReference type="ARBA" id="ARBA00022617"/>
    </source>
</evidence>
<dbReference type="PRINTS" id="PR00359">
    <property type="entry name" value="BP450"/>
</dbReference>
<organism evidence="9 10">
    <name type="scientific">Salinihabitans flavidus</name>
    <dbReference type="NCBI Taxonomy" id="569882"/>
    <lineage>
        <taxon>Bacteria</taxon>
        <taxon>Pseudomonadati</taxon>
        <taxon>Pseudomonadota</taxon>
        <taxon>Alphaproteobacteria</taxon>
        <taxon>Rhodobacterales</taxon>
        <taxon>Roseobacteraceae</taxon>
        <taxon>Salinihabitans</taxon>
    </lineage>
</organism>
<evidence type="ECO:0000256" key="7">
    <source>
        <dbReference type="ARBA" id="ARBA00043906"/>
    </source>
</evidence>
<evidence type="ECO:0000256" key="5">
    <source>
        <dbReference type="ARBA" id="ARBA00023004"/>
    </source>
</evidence>
<dbReference type="SUPFAM" id="SSF48264">
    <property type="entry name" value="Cytochrome P450"/>
    <property type="match status" value="1"/>
</dbReference>
<evidence type="ECO:0000256" key="3">
    <source>
        <dbReference type="ARBA" id="ARBA00022723"/>
    </source>
</evidence>